<dbReference type="PROSITE" id="PS50181">
    <property type="entry name" value="FBOX"/>
    <property type="match status" value="1"/>
</dbReference>
<proteinExistence type="predicted"/>
<gene>
    <name evidence="2" type="ORF">EXIGLDRAFT_775708</name>
</gene>
<feature type="domain" description="F-box" evidence="1">
    <location>
        <begin position="10"/>
        <end position="58"/>
    </location>
</feature>
<dbReference type="EMBL" id="KV426193">
    <property type="protein sequence ID" value="KZV85281.1"/>
    <property type="molecule type" value="Genomic_DNA"/>
</dbReference>
<name>A0A165DSU6_EXIGL</name>
<dbReference type="Pfam" id="PF12937">
    <property type="entry name" value="F-box-like"/>
    <property type="match status" value="1"/>
</dbReference>
<dbReference type="InParanoid" id="A0A165DSU6"/>
<reference evidence="2 3" key="1">
    <citation type="journal article" date="2016" name="Mol. Biol. Evol.">
        <title>Comparative Genomics of Early-Diverging Mushroom-Forming Fungi Provides Insights into the Origins of Lignocellulose Decay Capabilities.</title>
        <authorList>
            <person name="Nagy L.G."/>
            <person name="Riley R."/>
            <person name="Tritt A."/>
            <person name="Adam C."/>
            <person name="Daum C."/>
            <person name="Floudas D."/>
            <person name="Sun H."/>
            <person name="Yadav J.S."/>
            <person name="Pangilinan J."/>
            <person name="Larsson K.H."/>
            <person name="Matsuura K."/>
            <person name="Barry K."/>
            <person name="Labutti K."/>
            <person name="Kuo R."/>
            <person name="Ohm R.A."/>
            <person name="Bhattacharya S.S."/>
            <person name="Shirouzu T."/>
            <person name="Yoshinaga Y."/>
            <person name="Martin F.M."/>
            <person name="Grigoriev I.V."/>
            <person name="Hibbett D.S."/>
        </authorList>
    </citation>
    <scope>NUCLEOTIDE SEQUENCE [LARGE SCALE GENOMIC DNA]</scope>
    <source>
        <strain evidence="2 3">HHB12029</strain>
    </source>
</reference>
<dbReference type="Proteomes" id="UP000077266">
    <property type="component" value="Unassembled WGS sequence"/>
</dbReference>
<dbReference type="InterPro" id="IPR001810">
    <property type="entry name" value="F-box_dom"/>
</dbReference>
<dbReference type="CDD" id="cd09917">
    <property type="entry name" value="F-box_SF"/>
    <property type="match status" value="1"/>
</dbReference>
<dbReference type="OrthoDB" id="2884925at2759"/>
<accession>A0A165DSU6</accession>
<protein>
    <recommendedName>
        <fullName evidence="1">F-box domain-containing protein</fullName>
    </recommendedName>
</protein>
<evidence type="ECO:0000313" key="3">
    <source>
        <dbReference type="Proteomes" id="UP000077266"/>
    </source>
</evidence>
<evidence type="ECO:0000259" key="1">
    <source>
        <dbReference type="PROSITE" id="PS50181"/>
    </source>
</evidence>
<dbReference type="InterPro" id="IPR036047">
    <property type="entry name" value="F-box-like_dom_sf"/>
</dbReference>
<dbReference type="SUPFAM" id="SSF81383">
    <property type="entry name" value="F-box domain"/>
    <property type="match status" value="1"/>
</dbReference>
<keyword evidence="3" id="KW-1185">Reference proteome</keyword>
<sequence>MAEDTKSKGHNGVTGLPQDVLLAVLRHTEFQSLLHATHVCRRWRETALSFPAALWSDIRSSCRIPGALLAQLERAQNAPVSINISTQSPYEHLVAEAMMAIVAHIHHVKSLSIDITHHDMMIDEDERLPLDYYAMHYLSTVPAAPILKTLSLTLMFFLPDEDDWSPQPVARLPSNIFGGSAPVLSYVVLKGMIQLPTQCPAFATAVSLEVSTLNATSKQITALDVVFPALESLDLTIEHELRLPSQRSSLKLAKLIVRPPPWTEDSAALLRHFPCEAAQHVGFVWFAGWFDVLWPPETRNKVAPFTLSKENRNMVWIIRDGTGRTVTVNNVPRGATVPPGLQDNLVESF</sequence>
<dbReference type="AlphaFoldDB" id="A0A165DSU6"/>
<dbReference type="Gene3D" id="1.20.1280.50">
    <property type="match status" value="1"/>
</dbReference>
<evidence type="ECO:0000313" key="2">
    <source>
        <dbReference type="EMBL" id="KZV85281.1"/>
    </source>
</evidence>
<organism evidence="2 3">
    <name type="scientific">Exidia glandulosa HHB12029</name>
    <dbReference type="NCBI Taxonomy" id="1314781"/>
    <lineage>
        <taxon>Eukaryota</taxon>
        <taxon>Fungi</taxon>
        <taxon>Dikarya</taxon>
        <taxon>Basidiomycota</taxon>
        <taxon>Agaricomycotina</taxon>
        <taxon>Agaricomycetes</taxon>
        <taxon>Auriculariales</taxon>
        <taxon>Exidiaceae</taxon>
        <taxon>Exidia</taxon>
    </lineage>
</organism>